<accession>A0A8S5TEL2</accession>
<sequence>MSSKQDANGVRNVQDLEKKYDFAGLLGLKKNVEYAQKSILQINNEINNILHSLILNLKDVLDSQSEVSLWFYDDIPTLQNEPYINWSTPQEHYGDIYYDRKTGYVYQYSESGWKRNKDTSLVQAMALTNSELVNGEHERKVFFDVPETPYSSGDWWIKEEGILYICQLGKTAELTYDEADFVPSNQYSTTVALQQGEKLTVLQGTVQQITKDYVKFTDLSTGGSTTIAGENIKTGVITSVNYVSNSKGTKINLNNGTIDTKNFKLDEYGNVSLLNGSKIITDDGLMTNLQYLGSNMGYQGLMPLGLNVDLANDKFTKSDIIIYADIPDNFKVSKAYITIIHQPALWNNSNWGFTRGIGIYKAVLDGKFEGYWESDFQNAIEDTLIQLTKIFNGSNDWTPSTPSASRSIIQTNITSDISSNISKGLNKFIIQTTRTVPTYGSDFNTNQKTAMQNTGRVMAILNIYGFMKN</sequence>
<organism evidence="1">
    <name type="scientific">Siphoviridae sp. ct1yA16</name>
    <dbReference type="NCBI Taxonomy" id="2827767"/>
    <lineage>
        <taxon>Viruses</taxon>
        <taxon>Duplodnaviria</taxon>
        <taxon>Heunggongvirae</taxon>
        <taxon>Uroviricota</taxon>
        <taxon>Caudoviricetes</taxon>
    </lineage>
</organism>
<proteinExistence type="predicted"/>
<evidence type="ECO:0000313" key="1">
    <source>
        <dbReference type="EMBL" id="DAF61757.1"/>
    </source>
</evidence>
<reference evidence="1" key="1">
    <citation type="journal article" date="2021" name="Proc. Natl. Acad. Sci. U.S.A.">
        <title>A Catalog of Tens of Thousands of Viruses from Human Metagenomes Reveals Hidden Associations with Chronic Diseases.</title>
        <authorList>
            <person name="Tisza M.J."/>
            <person name="Buck C.B."/>
        </authorList>
    </citation>
    <scope>NUCLEOTIDE SEQUENCE</scope>
    <source>
        <strain evidence="1">Ct1yA16</strain>
    </source>
</reference>
<name>A0A8S5TEL2_9CAUD</name>
<dbReference type="EMBL" id="BK032816">
    <property type="protein sequence ID" value="DAF61757.1"/>
    <property type="molecule type" value="Genomic_DNA"/>
</dbReference>
<protein>
    <submittedName>
        <fullName evidence="1">Uncharacterized protein</fullName>
    </submittedName>
</protein>